<proteinExistence type="predicted"/>
<gene>
    <name evidence="2" type="ORF">PV07_02748</name>
</gene>
<name>A0A0D2CM06_9EURO</name>
<organism evidence="2 3">
    <name type="scientific">Cladophialophora immunda</name>
    <dbReference type="NCBI Taxonomy" id="569365"/>
    <lineage>
        <taxon>Eukaryota</taxon>
        <taxon>Fungi</taxon>
        <taxon>Dikarya</taxon>
        <taxon>Ascomycota</taxon>
        <taxon>Pezizomycotina</taxon>
        <taxon>Eurotiomycetes</taxon>
        <taxon>Chaetothyriomycetidae</taxon>
        <taxon>Chaetothyriales</taxon>
        <taxon>Herpotrichiellaceae</taxon>
        <taxon>Cladophialophora</taxon>
    </lineage>
</organism>
<reference evidence="2 3" key="1">
    <citation type="submission" date="2015-01" db="EMBL/GenBank/DDBJ databases">
        <title>The Genome Sequence of Cladophialophora immunda CBS83496.</title>
        <authorList>
            <consortium name="The Broad Institute Genomics Platform"/>
            <person name="Cuomo C."/>
            <person name="de Hoog S."/>
            <person name="Gorbushina A."/>
            <person name="Stielow B."/>
            <person name="Teixiera M."/>
            <person name="Abouelleil A."/>
            <person name="Chapman S.B."/>
            <person name="Priest M."/>
            <person name="Young S.K."/>
            <person name="Wortman J."/>
            <person name="Nusbaum C."/>
            <person name="Birren B."/>
        </authorList>
    </citation>
    <scope>NUCLEOTIDE SEQUENCE [LARGE SCALE GENOMIC DNA]</scope>
    <source>
        <strain evidence="2 3">CBS 83496</strain>
    </source>
</reference>
<dbReference type="GeneID" id="27341942"/>
<feature type="compositionally biased region" description="Low complexity" evidence="1">
    <location>
        <begin position="256"/>
        <end position="267"/>
    </location>
</feature>
<protein>
    <recommendedName>
        <fullName evidence="4">Fungal N-terminal domain-containing protein</fullName>
    </recommendedName>
</protein>
<evidence type="ECO:0008006" key="4">
    <source>
        <dbReference type="Google" id="ProtNLM"/>
    </source>
</evidence>
<dbReference type="OrthoDB" id="4159699at2759"/>
<evidence type="ECO:0000313" key="2">
    <source>
        <dbReference type="EMBL" id="KIW31065.1"/>
    </source>
</evidence>
<dbReference type="HOGENOM" id="CLU_055650_0_0_1"/>
<evidence type="ECO:0000256" key="1">
    <source>
        <dbReference type="SAM" id="MobiDB-lite"/>
    </source>
</evidence>
<accession>A0A0D2CM06</accession>
<keyword evidence="3" id="KW-1185">Reference proteome</keyword>
<evidence type="ECO:0000313" key="3">
    <source>
        <dbReference type="Proteomes" id="UP000054466"/>
    </source>
</evidence>
<sequence length="424" mass="47319">MEPVGAFSAILTIAAEFLHVSKDLRRCFRTLKYAKKDVEAIYDEVEPFSTLLSMFHDAVTDDRFVDDDILRQRETSDIAQHIVTSGRRALDRIDDILARLDPLRIDRDYTTLQQWYAHWRWFMRKEDWSPICTLLNSIKTSAILLMAILHRYQLLQKFEQLHADQGAIPNELLQQLSLNASQVKTMLSSCKKTERECRKNARECKRMQVRQEEMLRMTRELVALAFHLTQSHIASHPELEAVLGRRGLASFVPSDPTTSRNSGSSGRRPTRPPKPSSPRGPRSGPSSRRVPVHKTPSATADNPSVPVIPLTISAHPPAAENPTPPPHLPGSDIPSGQAVSSGRSSPDSESDNSGTASPRSTPANKVRTWVPTAIVGPPEPSIRPANPRRSDGNLSERPVIVDDGQGIREEFRRPRRPPGLPHAG</sequence>
<dbReference type="RefSeq" id="XP_016251281.1">
    <property type="nucleotide sequence ID" value="XM_016389379.1"/>
</dbReference>
<dbReference type="EMBL" id="KN847041">
    <property type="protein sequence ID" value="KIW31065.1"/>
    <property type="molecule type" value="Genomic_DNA"/>
</dbReference>
<feature type="region of interest" description="Disordered" evidence="1">
    <location>
        <begin position="250"/>
        <end position="424"/>
    </location>
</feature>
<dbReference type="VEuPathDB" id="FungiDB:PV07_02748"/>
<dbReference type="Proteomes" id="UP000054466">
    <property type="component" value="Unassembled WGS sequence"/>
</dbReference>
<feature type="compositionally biased region" description="Low complexity" evidence="1">
    <location>
        <begin position="279"/>
        <end position="289"/>
    </location>
</feature>
<dbReference type="AlphaFoldDB" id="A0A0D2CM06"/>
<feature type="compositionally biased region" description="Low complexity" evidence="1">
    <location>
        <begin position="340"/>
        <end position="354"/>
    </location>
</feature>